<protein>
    <submittedName>
        <fullName evidence="1">YpjP family protein</fullName>
    </submittedName>
</protein>
<evidence type="ECO:0000313" key="2">
    <source>
        <dbReference type="Proteomes" id="UP001596990"/>
    </source>
</evidence>
<gene>
    <name evidence="1" type="ORF">ACFQ2J_05450</name>
</gene>
<dbReference type="RefSeq" id="WP_386057299.1">
    <property type="nucleotide sequence ID" value="NZ_JBHTKL010000001.1"/>
</dbReference>
<dbReference type="EMBL" id="JBHTKL010000001">
    <property type="protein sequence ID" value="MFD1018644.1"/>
    <property type="molecule type" value="Genomic_DNA"/>
</dbReference>
<sequence length="193" mass="22460">MKLWMRKIAVVLISILTLGLYVPTNYLDANAAENEEVSISQEEAKGLEVDTSGIPLEHTKEPDHLEQLTDFAKAQAMSKMGPRIIERMDEEFETMILPEMERVIEDIVSDAGDKASYYEITETATPGYGERMFNIYDHNSEEEVARFHVRRDKRPGEGYWFNFHYHLKNDGFEKHHTIGEVYWDKNTPPKWMS</sequence>
<accession>A0ABW3KXM4</accession>
<comment type="caution">
    <text evidence="1">The sequence shown here is derived from an EMBL/GenBank/DDBJ whole genome shotgun (WGS) entry which is preliminary data.</text>
</comment>
<keyword evidence="2" id="KW-1185">Reference proteome</keyword>
<name>A0ABW3KXM4_9BACI</name>
<organism evidence="1 2">
    <name type="scientific">Thalassobacillus hwangdonensis</name>
    <dbReference type="NCBI Taxonomy" id="546108"/>
    <lineage>
        <taxon>Bacteria</taxon>
        <taxon>Bacillati</taxon>
        <taxon>Bacillota</taxon>
        <taxon>Bacilli</taxon>
        <taxon>Bacillales</taxon>
        <taxon>Bacillaceae</taxon>
        <taxon>Thalassobacillus</taxon>
    </lineage>
</organism>
<dbReference type="Proteomes" id="UP001596990">
    <property type="component" value="Unassembled WGS sequence"/>
</dbReference>
<proteinExistence type="predicted"/>
<reference evidence="2" key="1">
    <citation type="journal article" date="2019" name="Int. J. Syst. Evol. Microbiol.">
        <title>The Global Catalogue of Microorganisms (GCM) 10K type strain sequencing project: providing services to taxonomists for standard genome sequencing and annotation.</title>
        <authorList>
            <consortium name="The Broad Institute Genomics Platform"/>
            <consortium name="The Broad Institute Genome Sequencing Center for Infectious Disease"/>
            <person name="Wu L."/>
            <person name="Ma J."/>
        </authorList>
    </citation>
    <scope>NUCLEOTIDE SEQUENCE [LARGE SCALE GENOMIC DNA]</scope>
    <source>
        <strain evidence="2">CCUG 56607</strain>
    </source>
</reference>
<dbReference type="Pfam" id="PF14005">
    <property type="entry name" value="YpjP"/>
    <property type="match status" value="1"/>
</dbReference>
<evidence type="ECO:0000313" key="1">
    <source>
        <dbReference type="EMBL" id="MFD1018644.1"/>
    </source>
</evidence>
<dbReference type="InterPro" id="IPR025616">
    <property type="entry name" value="YpjP"/>
</dbReference>